<gene>
    <name evidence="2" type="ORF">GCM10009114_30470</name>
</gene>
<keyword evidence="1" id="KW-1133">Transmembrane helix</keyword>
<sequence length="277" mass="31206">MKYPIQDDAFAENALQIEIPGLFTSPRLLLDEQSVHPLFSNKHAFHFNDPNDKQRELTISLPWLDPAIRVNLDGEEFNLNTVHSAKARLAIFVPLAVMVLCLVLSTFSAWIAIALMPPLSLLAVRAMRLNHFSKKRKLLLAAAMLVPLTLLAATTWKVIERSWENRVPAASLSRHVFYDVVLSSEQFAFLSRQGVVDLLDAFRTTQAFESVELDLAELPVAPELEVSISQSFYPKVDRKVWIVRFDFTTAELGVVASQDLANSLGSRFEDFLRAIEN</sequence>
<dbReference type="RefSeq" id="WP_343861499.1">
    <property type="nucleotide sequence ID" value="NZ_BAAAFD010000010.1"/>
</dbReference>
<evidence type="ECO:0000313" key="2">
    <source>
        <dbReference type="EMBL" id="GAA0858943.1"/>
    </source>
</evidence>
<feature type="transmembrane region" description="Helical" evidence="1">
    <location>
        <begin position="138"/>
        <end position="159"/>
    </location>
</feature>
<evidence type="ECO:0000313" key="3">
    <source>
        <dbReference type="Proteomes" id="UP001500359"/>
    </source>
</evidence>
<keyword evidence="3" id="KW-1185">Reference proteome</keyword>
<protein>
    <submittedName>
        <fullName evidence="2">Uncharacterized protein</fullName>
    </submittedName>
</protein>
<dbReference type="EMBL" id="BAAAFD010000010">
    <property type="protein sequence ID" value="GAA0858943.1"/>
    <property type="molecule type" value="Genomic_DNA"/>
</dbReference>
<evidence type="ECO:0000256" key="1">
    <source>
        <dbReference type="SAM" id="Phobius"/>
    </source>
</evidence>
<reference evidence="2 3" key="1">
    <citation type="journal article" date="2019" name="Int. J. Syst. Evol. Microbiol.">
        <title>The Global Catalogue of Microorganisms (GCM) 10K type strain sequencing project: providing services to taxonomists for standard genome sequencing and annotation.</title>
        <authorList>
            <consortium name="The Broad Institute Genomics Platform"/>
            <consortium name="The Broad Institute Genome Sequencing Center for Infectious Disease"/>
            <person name="Wu L."/>
            <person name="Ma J."/>
        </authorList>
    </citation>
    <scope>NUCLEOTIDE SEQUENCE [LARGE SCALE GENOMIC DNA]</scope>
    <source>
        <strain evidence="2 3">JCM 15896</strain>
    </source>
</reference>
<dbReference type="Proteomes" id="UP001500359">
    <property type="component" value="Unassembled WGS sequence"/>
</dbReference>
<organism evidence="2 3">
    <name type="scientific">Aliiglaciecola litoralis</name>
    <dbReference type="NCBI Taxonomy" id="582857"/>
    <lineage>
        <taxon>Bacteria</taxon>
        <taxon>Pseudomonadati</taxon>
        <taxon>Pseudomonadota</taxon>
        <taxon>Gammaproteobacteria</taxon>
        <taxon>Alteromonadales</taxon>
        <taxon>Alteromonadaceae</taxon>
        <taxon>Aliiglaciecola</taxon>
    </lineage>
</organism>
<feature type="transmembrane region" description="Helical" evidence="1">
    <location>
        <begin position="89"/>
        <end position="117"/>
    </location>
</feature>
<keyword evidence="1" id="KW-0472">Membrane</keyword>
<proteinExistence type="predicted"/>
<name>A0ABN1LQ92_9ALTE</name>
<accession>A0ABN1LQ92</accession>
<comment type="caution">
    <text evidence="2">The sequence shown here is derived from an EMBL/GenBank/DDBJ whole genome shotgun (WGS) entry which is preliminary data.</text>
</comment>
<keyword evidence="1" id="KW-0812">Transmembrane</keyword>